<dbReference type="Gramene" id="KJB65681">
    <property type="protein sequence ID" value="KJB65681"/>
    <property type="gene ID" value="B456_010G108100"/>
</dbReference>
<evidence type="ECO:0000313" key="2">
    <source>
        <dbReference type="Proteomes" id="UP000032304"/>
    </source>
</evidence>
<reference evidence="1 2" key="1">
    <citation type="journal article" date="2012" name="Nature">
        <title>Repeated polyploidization of Gossypium genomes and the evolution of spinnable cotton fibres.</title>
        <authorList>
            <person name="Paterson A.H."/>
            <person name="Wendel J.F."/>
            <person name="Gundlach H."/>
            <person name="Guo H."/>
            <person name="Jenkins J."/>
            <person name="Jin D."/>
            <person name="Llewellyn D."/>
            <person name="Showmaker K.C."/>
            <person name="Shu S."/>
            <person name="Udall J."/>
            <person name="Yoo M.J."/>
            <person name="Byers R."/>
            <person name="Chen W."/>
            <person name="Doron-Faigenboim A."/>
            <person name="Duke M.V."/>
            <person name="Gong L."/>
            <person name="Grimwood J."/>
            <person name="Grover C."/>
            <person name="Grupp K."/>
            <person name="Hu G."/>
            <person name="Lee T.H."/>
            <person name="Li J."/>
            <person name="Lin L."/>
            <person name="Liu T."/>
            <person name="Marler B.S."/>
            <person name="Page J.T."/>
            <person name="Roberts A.W."/>
            <person name="Romanel E."/>
            <person name="Sanders W.S."/>
            <person name="Szadkowski E."/>
            <person name="Tan X."/>
            <person name="Tang H."/>
            <person name="Xu C."/>
            <person name="Wang J."/>
            <person name="Wang Z."/>
            <person name="Zhang D."/>
            <person name="Zhang L."/>
            <person name="Ashrafi H."/>
            <person name="Bedon F."/>
            <person name="Bowers J.E."/>
            <person name="Brubaker C.L."/>
            <person name="Chee P.W."/>
            <person name="Das S."/>
            <person name="Gingle A.R."/>
            <person name="Haigler C.H."/>
            <person name="Harker D."/>
            <person name="Hoffmann L.V."/>
            <person name="Hovav R."/>
            <person name="Jones D.C."/>
            <person name="Lemke C."/>
            <person name="Mansoor S."/>
            <person name="ur Rahman M."/>
            <person name="Rainville L.N."/>
            <person name="Rambani A."/>
            <person name="Reddy U.K."/>
            <person name="Rong J.K."/>
            <person name="Saranga Y."/>
            <person name="Scheffler B.E."/>
            <person name="Scheffler J.A."/>
            <person name="Stelly D.M."/>
            <person name="Triplett B.A."/>
            <person name="Van Deynze A."/>
            <person name="Vaslin M.F."/>
            <person name="Waghmare V.N."/>
            <person name="Walford S.A."/>
            <person name="Wright R.J."/>
            <person name="Zaki E.A."/>
            <person name="Zhang T."/>
            <person name="Dennis E.S."/>
            <person name="Mayer K.F."/>
            <person name="Peterson D.G."/>
            <person name="Rokhsar D.S."/>
            <person name="Wang X."/>
            <person name="Schmutz J."/>
        </authorList>
    </citation>
    <scope>NUCLEOTIDE SEQUENCE [LARGE SCALE GENOMIC DNA]</scope>
</reference>
<organism evidence="1 2">
    <name type="scientific">Gossypium raimondii</name>
    <name type="common">Peruvian cotton</name>
    <name type="synonym">Gossypium klotzschianum subsp. raimondii</name>
    <dbReference type="NCBI Taxonomy" id="29730"/>
    <lineage>
        <taxon>Eukaryota</taxon>
        <taxon>Viridiplantae</taxon>
        <taxon>Streptophyta</taxon>
        <taxon>Embryophyta</taxon>
        <taxon>Tracheophyta</taxon>
        <taxon>Spermatophyta</taxon>
        <taxon>Magnoliopsida</taxon>
        <taxon>eudicotyledons</taxon>
        <taxon>Gunneridae</taxon>
        <taxon>Pentapetalae</taxon>
        <taxon>rosids</taxon>
        <taxon>malvids</taxon>
        <taxon>Malvales</taxon>
        <taxon>Malvaceae</taxon>
        <taxon>Malvoideae</taxon>
        <taxon>Gossypium</taxon>
    </lineage>
</organism>
<dbReference type="AlphaFoldDB" id="A0A0D2UC91"/>
<accession>A0A0D2UC91</accession>
<dbReference type="Proteomes" id="UP000032304">
    <property type="component" value="Chromosome 10"/>
</dbReference>
<dbReference type="EMBL" id="CM001749">
    <property type="protein sequence ID" value="KJB65681.1"/>
    <property type="molecule type" value="Genomic_DNA"/>
</dbReference>
<evidence type="ECO:0000313" key="1">
    <source>
        <dbReference type="EMBL" id="KJB65681.1"/>
    </source>
</evidence>
<gene>
    <name evidence="1" type="ORF">B456_010G108100</name>
</gene>
<protein>
    <submittedName>
        <fullName evidence="1">Uncharacterized protein</fullName>
    </submittedName>
</protein>
<name>A0A0D2UC91_GOSRA</name>
<sequence length="67" mass="7290">MKIQVSMNPIVTKIQHIPDPIPHLFVTFSLELESNDSFACFNPKVSCACSALSPLFLLGHAGSDMSL</sequence>
<proteinExistence type="predicted"/>
<keyword evidence="2" id="KW-1185">Reference proteome</keyword>